<dbReference type="CDD" id="cd06558">
    <property type="entry name" value="crotonase-like"/>
    <property type="match status" value="1"/>
</dbReference>
<dbReference type="InterPro" id="IPR001753">
    <property type="entry name" value="Enoyl-CoA_hydra/iso"/>
</dbReference>
<dbReference type="InterPro" id="IPR029045">
    <property type="entry name" value="ClpP/crotonase-like_dom_sf"/>
</dbReference>
<dbReference type="GO" id="GO:0006635">
    <property type="term" value="P:fatty acid beta-oxidation"/>
    <property type="evidence" value="ECO:0007669"/>
    <property type="project" value="TreeGrafter"/>
</dbReference>
<sequence length="178" mass="20083">MLFLLEDINLKLYGSPFPTAAVITGHATGSGCLFCLCCDYRVMVKNFLIGLNELRLGITFPNWIINIMSNTIGFREAELALLAGRLFKTDEALKVGLVDEDASDRDVALKKANAFFEKLETTPSLARIHTTSILRNRVLEDMQRNMNIHVESALFEMLHPTVQTQIELHLCNLKKKKD</sequence>
<dbReference type="PANTHER" id="PTHR11941:SF45">
    <property type="entry name" value="ENOYL-COA DELTA ISOMERASE 1, MITOCHONDRIAL"/>
    <property type="match status" value="1"/>
</dbReference>
<dbReference type="Gene3D" id="3.90.226.20">
    <property type="match status" value="1"/>
</dbReference>
<comment type="caution">
    <text evidence="1">The sequence shown here is derived from an EMBL/GenBank/DDBJ whole genome shotgun (WGS) entry which is preliminary data.</text>
</comment>
<dbReference type="AlphaFoldDB" id="A0AAN7ZG83"/>
<dbReference type="GO" id="GO:0005739">
    <property type="term" value="C:mitochondrion"/>
    <property type="evidence" value="ECO:0007669"/>
    <property type="project" value="TreeGrafter"/>
</dbReference>
<dbReference type="SUPFAM" id="SSF52096">
    <property type="entry name" value="ClpP/crotonase"/>
    <property type="match status" value="1"/>
</dbReference>
<gene>
    <name evidence="1" type="ORF">RI129_008679</name>
</gene>
<dbReference type="Proteomes" id="UP001329430">
    <property type="component" value="Chromosome 6"/>
</dbReference>
<evidence type="ECO:0000313" key="2">
    <source>
        <dbReference type="Proteomes" id="UP001329430"/>
    </source>
</evidence>
<dbReference type="Pfam" id="PF00378">
    <property type="entry name" value="ECH_1"/>
    <property type="match status" value="1"/>
</dbReference>
<keyword evidence="2" id="KW-1185">Reference proteome</keyword>
<reference evidence="1 2" key="1">
    <citation type="journal article" date="2024" name="Insects">
        <title>An Improved Chromosome-Level Genome Assembly of the Firefly Pyrocoelia pectoralis.</title>
        <authorList>
            <person name="Fu X."/>
            <person name="Meyer-Rochow V.B."/>
            <person name="Ballantyne L."/>
            <person name="Zhu X."/>
        </authorList>
    </citation>
    <scope>NUCLEOTIDE SEQUENCE [LARGE SCALE GENOMIC DNA]</scope>
    <source>
        <strain evidence="1">XCY_ONT2</strain>
    </source>
</reference>
<dbReference type="Gene3D" id="6.10.250.170">
    <property type="match status" value="1"/>
</dbReference>
<proteinExistence type="predicted"/>
<dbReference type="EMBL" id="JAVRBK010000006">
    <property type="protein sequence ID" value="KAK5642512.1"/>
    <property type="molecule type" value="Genomic_DNA"/>
</dbReference>
<protein>
    <submittedName>
        <fullName evidence="1">Uncharacterized protein</fullName>
    </submittedName>
</protein>
<dbReference type="PANTHER" id="PTHR11941">
    <property type="entry name" value="ENOYL-COA HYDRATASE-RELATED"/>
    <property type="match status" value="1"/>
</dbReference>
<name>A0AAN7ZG83_9COLE</name>
<evidence type="ECO:0000313" key="1">
    <source>
        <dbReference type="EMBL" id="KAK5642512.1"/>
    </source>
</evidence>
<organism evidence="1 2">
    <name type="scientific">Pyrocoelia pectoralis</name>
    <dbReference type="NCBI Taxonomy" id="417401"/>
    <lineage>
        <taxon>Eukaryota</taxon>
        <taxon>Metazoa</taxon>
        <taxon>Ecdysozoa</taxon>
        <taxon>Arthropoda</taxon>
        <taxon>Hexapoda</taxon>
        <taxon>Insecta</taxon>
        <taxon>Pterygota</taxon>
        <taxon>Neoptera</taxon>
        <taxon>Endopterygota</taxon>
        <taxon>Coleoptera</taxon>
        <taxon>Polyphaga</taxon>
        <taxon>Elateriformia</taxon>
        <taxon>Elateroidea</taxon>
        <taxon>Lampyridae</taxon>
        <taxon>Lampyrinae</taxon>
        <taxon>Pyrocoelia</taxon>
    </lineage>
</organism>
<accession>A0AAN7ZG83</accession>